<feature type="region of interest" description="Disordered" evidence="1">
    <location>
        <begin position="47"/>
        <end position="69"/>
    </location>
</feature>
<keyword evidence="2" id="KW-0732">Signal</keyword>
<dbReference type="RefSeq" id="WP_015066100.1">
    <property type="nucleotide sequence ID" value="NZ_CAXGIV010000008.1"/>
</dbReference>
<feature type="signal peptide" evidence="2">
    <location>
        <begin position="1"/>
        <end position="34"/>
    </location>
</feature>
<gene>
    <name evidence="3" type="ORF">AV942_02280</name>
</gene>
<dbReference type="EMBL" id="CP013928">
    <property type="protein sequence ID" value="AMJ77219.1"/>
    <property type="molecule type" value="Genomic_DNA"/>
</dbReference>
<organism evidence="3 4">
    <name type="scientific">Alteromonas mediterranea</name>
    <dbReference type="NCBI Taxonomy" id="314275"/>
    <lineage>
        <taxon>Bacteria</taxon>
        <taxon>Pseudomonadati</taxon>
        <taxon>Pseudomonadota</taxon>
        <taxon>Gammaproteobacteria</taxon>
        <taxon>Alteromonadales</taxon>
        <taxon>Alteromonadaceae</taxon>
        <taxon>Alteromonas/Salinimonas group</taxon>
        <taxon>Alteromonas</taxon>
    </lineage>
</organism>
<dbReference type="Proteomes" id="UP000061468">
    <property type="component" value="Chromosome"/>
</dbReference>
<dbReference type="AlphaFoldDB" id="A0AAC8XHV3"/>
<evidence type="ECO:0000313" key="4">
    <source>
        <dbReference type="Proteomes" id="UP000061468"/>
    </source>
</evidence>
<evidence type="ECO:0000256" key="1">
    <source>
        <dbReference type="SAM" id="MobiDB-lite"/>
    </source>
</evidence>
<feature type="chain" id="PRO_5041993268" evidence="2">
    <location>
        <begin position="35"/>
        <end position="89"/>
    </location>
</feature>
<evidence type="ECO:0000256" key="2">
    <source>
        <dbReference type="SAM" id="SignalP"/>
    </source>
</evidence>
<feature type="compositionally biased region" description="Low complexity" evidence="1">
    <location>
        <begin position="48"/>
        <end position="64"/>
    </location>
</feature>
<reference evidence="3 4" key="1">
    <citation type="submission" date="2015-12" db="EMBL/GenBank/DDBJ databases">
        <title>Intraspecies pangenome expansion in the marine bacterium Alteromonas.</title>
        <authorList>
            <person name="Lopez-Perez M."/>
            <person name="Rodriguez-Valera F."/>
        </authorList>
    </citation>
    <scope>NUCLEOTIDE SEQUENCE [LARGE SCALE GENOMIC DNA]</scope>
    <source>
        <strain evidence="3 4">UM8</strain>
    </source>
</reference>
<accession>A0AAC8XHV3</accession>
<sequence length="89" mass="9757">MTKKTNSKRSSFYSRMIKRSFSTSLVMAALATLAACDGSHINDKAHLKAASSSSHASPQPSSKTSLDEGQEMFAYLDESELIDAYYEVK</sequence>
<proteinExistence type="predicted"/>
<name>A0AAC8XHV3_9ALTE</name>
<evidence type="ECO:0000313" key="3">
    <source>
        <dbReference type="EMBL" id="AMJ77219.1"/>
    </source>
</evidence>
<protein>
    <submittedName>
        <fullName evidence="3">Uncharacterized protein</fullName>
    </submittedName>
</protein>